<dbReference type="EC" id="3.1.3.18" evidence="4"/>
<dbReference type="OrthoDB" id="9809962at2"/>
<dbReference type="PANTHER" id="PTHR43434:SF1">
    <property type="entry name" value="PHOSPHOGLYCOLATE PHOSPHATASE"/>
    <property type="match status" value="1"/>
</dbReference>
<dbReference type="NCBIfam" id="TIGR01509">
    <property type="entry name" value="HAD-SF-IA-v3"/>
    <property type="match status" value="1"/>
</dbReference>
<organism evidence="5 6">
    <name type="scientific">Natronospirillum operosum</name>
    <dbReference type="NCBI Taxonomy" id="2759953"/>
    <lineage>
        <taxon>Bacteria</taxon>
        <taxon>Pseudomonadati</taxon>
        <taxon>Pseudomonadota</taxon>
        <taxon>Gammaproteobacteria</taxon>
        <taxon>Oceanospirillales</taxon>
        <taxon>Natronospirillaceae</taxon>
        <taxon>Natronospirillum</taxon>
    </lineage>
</organism>
<dbReference type="EMBL" id="SRMF01000002">
    <property type="protein sequence ID" value="TGG93981.1"/>
    <property type="molecule type" value="Genomic_DNA"/>
</dbReference>
<evidence type="ECO:0000256" key="4">
    <source>
        <dbReference type="ARBA" id="ARBA00013078"/>
    </source>
</evidence>
<evidence type="ECO:0000256" key="1">
    <source>
        <dbReference type="ARBA" id="ARBA00000830"/>
    </source>
</evidence>
<comment type="catalytic activity">
    <reaction evidence="1">
        <text>2-phosphoglycolate + H2O = glycolate + phosphate</text>
        <dbReference type="Rhea" id="RHEA:14369"/>
        <dbReference type="ChEBI" id="CHEBI:15377"/>
        <dbReference type="ChEBI" id="CHEBI:29805"/>
        <dbReference type="ChEBI" id="CHEBI:43474"/>
        <dbReference type="ChEBI" id="CHEBI:58033"/>
        <dbReference type="EC" id="3.1.3.18"/>
    </reaction>
</comment>
<evidence type="ECO:0000313" key="5">
    <source>
        <dbReference type="EMBL" id="TGG93981.1"/>
    </source>
</evidence>
<dbReference type="InterPro" id="IPR023198">
    <property type="entry name" value="PGP-like_dom2"/>
</dbReference>
<evidence type="ECO:0000313" key="6">
    <source>
        <dbReference type="Proteomes" id="UP000297475"/>
    </source>
</evidence>
<dbReference type="SUPFAM" id="SSF56784">
    <property type="entry name" value="HAD-like"/>
    <property type="match status" value="1"/>
</dbReference>
<dbReference type="SFLD" id="SFLDG01129">
    <property type="entry name" value="C1.5:_HAD__Beta-PGM__Phosphata"/>
    <property type="match status" value="1"/>
</dbReference>
<protein>
    <recommendedName>
        <fullName evidence="4">phosphoglycolate phosphatase</fullName>
        <ecNumber evidence="4">3.1.3.18</ecNumber>
    </recommendedName>
</protein>
<dbReference type="AlphaFoldDB" id="A0A4Z0WFQ8"/>
<dbReference type="SFLD" id="SFLDS00003">
    <property type="entry name" value="Haloacid_Dehalogenase"/>
    <property type="match status" value="1"/>
</dbReference>
<dbReference type="GO" id="GO:0006281">
    <property type="term" value="P:DNA repair"/>
    <property type="evidence" value="ECO:0007669"/>
    <property type="project" value="TreeGrafter"/>
</dbReference>
<comment type="caution">
    <text evidence="5">The sequence shown here is derived from an EMBL/GenBank/DDBJ whole genome shotgun (WGS) entry which is preliminary data.</text>
</comment>
<dbReference type="Gene3D" id="3.40.50.1000">
    <property type="entry name" value="HAD superfamily/HAD-like"/>
    <property type="match status" value="1"/>
</dbReference>
<dbReference type="InterPro" id="IPR050155">
    <property type="entry name" value="HAD-like_hydrolase_sf"/>
</dbReference>
<sequence length="261" mass="27864">MDPLDQTQTRASHIRIDGQSFADIQAILFDKDGTLLVFEPLWLGWLERVLTLLAQQGSPLPTAETLVTLGVTPDLKHCHPTGALAIGTLNDVRALLALGLYRHHGLPWNEAIQRVYLAAEQALQTIGPEHLAPMPGLLNLLAQARTLGIPLAVVTADDTESARAQLAQLGVDNSFAAILGHDAVARGKPFPDMALQACRELGVEPAQTLLFGDSNGDLRMARAAGLAGAIGLYPQGRDSSHLRDADRVITDFTGVVVEAPT</sequence>
<proteinExistence type="inferred from homology"/>
<evidence type="ECO:0000256" key="2">
    <source>
        <dbReference type="ARBA" id="ARBA00004818"/>
    </source>
</evidence>
<dbReference type="Proteomes" id="UP000297475">
    <property type="component" value="Unassembled WGS sequence"/>
</dbReference>
<dbReference type="NCBIfam" id="TIGR01549">
    <property type="entry name" value="HAD-SF-IA-v1"/>
    <property type="match status" value="1"/>
</dbReference>
<evidence type="ECO:0000256" key="3">
    <source>
        <dbReference type="ARBA" id="ARBA00006171"/>
    </source>
</evidence>
<comment type="pathway">
    <text evidence="2">Organic acid metabolism; glycolate biosynthesis; glycolate from 2-phosphoglycolate: step 1/1.</text>
</comment>
<dbReference type="Gene3D" id="1.10.150.240">
    <property type="entry name" value="Putative phosphatase, domain 2"/>
    <property type="match status" value="1"/>
</dbReference>
<dbReference type="CDD" id="cd07505">
    <property type="entry name" value="HAD_BPGM-like"/>
    <property type="match status" value="1"/>
</dbReference>
<dbReference type="InterPro" id="IPR006439">
    <property type="entry name" value="HAD-SF_hydro_IA"/>
</dbReference>
<dbReference type="Pfam" id="PF00702">
    <property type="entry name" value="Hydrolase"/>
    <property type="match status" value="1"/>
</dbReference>
<gene>
    <name evidence="5" type="ORF">E4656_07310</name>
</gene>
<name>A0A4Z0WFQ8_9GAMM</name>
<dbReference type="InterPro" id="IPR036412">
    <property type="entry name" value="HAD-like_sf"/>
</dbReference>
<accession>A0A4Z0WFQ8</accession>
<reference evidence="5 6" key="1">
    <citation type="submission" date="2019-04" db="EMBL/GenBank/DDBJ databases">
        <title>Natronospirillum operosus gen. nov., sp. nov., a haloalkaliphilic satellite isolated from decaying biomass of laboratory culture of cyanobacterium Geitlerinema sp. and proposal of Natronospirillaceae fam. nov. and Saccharospirillaceae fam. nov.</title>
        <authorList>
            <person name="Kevbrin V."/>
            <person name="Boltyanskaya Y."/>
            <person name="Koziaeva V."/>
            <person name="Grouzdev D.S."/>
            <person name="Park M."/>
            <person name="Cho J."/>
        </authorList>
    </citation>
    <scope>NUCLEOTIDE SEQUENCE [LARGE SCALE GENOMIC DNA]</scope>
    <source>
        <strain evidence="5 6">G-116</strain>
    </source>
</reference>
<keyword evidence="6" id="KW-1185">Reference proteome</keyword>
<comment type="similarity">
    <text evidence="3">Belongs to the HAD-like hydrolase superfamily. CbbY/CbbZ/Gph/YieH family.</text>
</comment>
<dbReference type="InterPro" id="IPR023214">
    <property type="entry name" value="HAD_sf"/>
</dbReference>
<dbReference type="GO" id="GO:0008967">
    <property type="term" value="F:phosphoglycolate phosphatase activity"/>
    <property type="evidence" value="ECO:0007669"/>
    <property type="project" value="UniProtKB-EC"/>
</dbReference>
<dbReference type="PANTHER" id="PTHR43434">
    <property type="entry name" value="PHOSPHOGLYCOLATE PHOSPHATASE"/>
    <property type="match status" value="1"/>
</dbReference>
<dbReference type="RefSeq" id="WP_135482548.1">
    <property type="nucleotide sequence ID" value="NZ_SRMF01000002.1"/>
</dbReference>